<evidence type="ECO:0000256" key="1">
    <source>
        <dbReference type="SAM" id="MobiDB-lite"/>
    </source>
</evidence>
<accession>A0A1B6LKW1</accession>
<sequence length="108" mass="12475">LFVCLLFDSDYVLCYILINMDKEQRSSDLRELFFEQENDPLSSDESDIDSPDWPISRPSPTTTERPSLFNYDLVQPGPSSAPDFPAQTTPHSKPQLFPELQSHRTIRR</sequence>
<name>A0A1B6LKW1_9HEMI</name>
<feature type="compositionally biased region" description="Acidic residues" evidence="1">
    <location>
        <begin position="36"/>
        <end position="50"/>
    </location>
</feature>
<gene>
    <name evidence="2" type="ORF">g.1432</name>
</gene>
<organism evidence="2">
    <name type="scientific">Graphocephala atropunctata</name>
    <dbReference type="NCBI Taxonomy" id="36148"/>
    <lineage>
        <taxon>Eukaryota</taxon>
        <taxon>Metazoa</taxon>
        <taxon>Ecdysozoa</taxon>
        <taxon>Arthropoda</taxon>
        <taxon>Hexapoda</taxon>
        <taxon>Insecta</taxon>
        <taxon>Pterygota</taxon>
        <taxon>Neoptera</taxon>
        <taxon>Paraneoptera</taxon>
        <taxon>Hemiptera</taxon>
        <taxon>Auchenorrhyncha</taxon>
        <taxon>Membracoidea</taxon>
        <taxon>Cicadellidae</taxon>
        <taxon>Cicadellinae</taxon>
        <taxon>Cicadellini</taxon>
        <taxon>Graphocephala</taxon>
    </lineage>
</organism>
<dbReference type="AlphaFoldDB" id="A0A1B6LKW1"/>
<proteinExistence type="predicted"/>
<dbReference type="EMBL" id="GEBQ01015632">
    <property type="protein sequence ID" value="JAT24345.1"/>
    <property type="molecule type" value="Transcribed_RNA"/>
</dbReference>
<feature type="region of interest" description="Disordered" evidence="1">
    <location>
        <begin position="36"/>
        <end position="108"/>
    </location>
</feature>
<evidence type="ECO:0000313" key="2">
    <source>
        <dbReference type="EMBL" id="JAT24345.1"/>
    </source>
</evidence>
<reference evidence="2" key="1">
    <citation type="submission" date="2015-11" db="EMBL/GenBank/DDBJ databases">
        <title>De novo transcriptome assembly of four potential Pierce s Disease insect vectors from Arizona vineyards.</title>
        <authorList>
            <person name="Tassone E.E."/>
        </authorList>
    </citation>
    <scope>NUCLEOTIDE SEQUENCE</scope>
</reference>
<protein>
    <submittedName>
        <fullName evidence="2">Uncharacterized protein</fullName>
    </submittedName>
</protein>
<feature type="non-terminal residue" evidence="2">
    <location>
        <position position="108"/>
    </location>
</feature>
<feature type="non-terminal residue" evidence="2">
    <location>
        <position position="1"/>
    </location>
</feature>